<organism evidence="2 3">
    <name type="scientific">Paraburkholderia unamae</name>
    <dbReference type="NCBI Taxonomy" id="219649"/>
    <lineage>
        <taxon>Bacteria</taxon>
        <taxon>Pseudomonadati</taxon>
        <taxon>Pseudomonadota</taxon>
        <taxon>Betaproteobacteria</taxon>
        <taxon>Burkholderiales</taxon>
        <taxon>Burkholderiaceae</taxon>
        <taxon>Paraburkholderia</taxon>
    </lineage>
</organism>
<proteinExistence type="predicted"/>
<dbReference type="Proteomes" id="UP000245712">
    <property type="component" value="Unassembled WGS sequence"/>
</dbReference>
<feature type="compositionally biased region" description="Basic and acidic residues" evidence="1">
    <location>
        <begin position="10"/>
        <end position="22"/>
    </location>
</feature>
<comment type="caution">
    <text evidence="2">The sequence shown here is derived from an EMBL/GenBank/DDBJ whole genome shotgun (WGS) entry which is preliminary data.</text>
</comment>
<evidence type="ECO:0000313" key="2">
    <source>
        <dbReference type="EMBL" id="PVX73625.1"/>
    </source>
</evidence>
<sequence length="32" mass="3632">MRSVNGPQNVDRKTWFGRREASGETPLNVTMP</sequence>
<evidence type="ECO:0000256" key="1">
    <source>
        <dbReference type="SAM" id="MobiDB-lite"/>
    </source>
</evidence>
<feature type="region of interest" description="Disordered" evidence="1">
    <location>
        <begin position="1"/>
        <end position="32"/>
    </location>
</feature>
<gene>
    <name evidence="2" type="ORF">C7402_121120</name>
</gene>
<accession>A0ABX5KF00</accession>
<reference evidence="2 3" key="1">
    <citation type="submission" date="2018-05" db="EMBL/GenBank/DDBJ databases">
        <title>Genomic Encyclopedia of Type Strains, Phase IV (KMG-V): Genome sequencing to study the core and pangenomes of soil and plant-associated prokaryotes.</title>
        <authorList>
            <person name="Whitman W."/>
        </authorList>
    </citation>
    <scope>NUCLEOTIDE SEQUENCE [LARGE SCALE GENOMIC DNA]</scope>
    <source>
        <strain evidence="2 3">SCZa-39</strain>
    </source>
</reference>
<keyword evidence="3" id="KW-1185">Reference proteome</keyword>
<dbReference type="EMBL" id="QEOB01000021">
    <property type="protein sequence ID" value="PVX73625.1"/>
    <property type="molecule type" value="Genomic_DNA"/>
</dbReference>
<protein>
    <submittedName>
        <fullName evidence="2">Uncharacterized protein</fullName>
    </submittedName>
</protein>
<name>A0ABX5KF00_9BURK</name>
<evidence type="ECO:0000313" key="3">
    <source>
        <dbReference type="Proteomes" id="UP000245712"/>
    </source>
</evidence>